<dbReference type="GO" id="GO:0006508">
    <property type="term" value="P:proteolysis"/>
    <property type="evidence" value="ECO:0007669"/>
    <property type="project" value="UniProtKB-KW"/>
</dbReference>
<dbReference type="InterPro" id="IPR001431">
    <property type="entry name" value="Pept_M16_Zn_BS"/>
</dbReference>
<feature type="region of interest" description="Disordered" evidence="7">
    <location>
        <begin position="34"/>
        <end position="131"/>
    </location>
</feature>
<evidence type="ECO:0000256" key="5">
    <source>
        <dbReference type="ARBA" id="ARBA00022833"/>
    </source>
</evidence>
<comment type="similarity">
    <text evidence="1">Belongs to the peptidase M16 family.</text>
</comment>
<accession>A0A6S7H1G3</accession>
<evidence type="ECO:0000313" key="10">
    <source>
        <dbReference type="Proteomes" id="UP001152795"/>
    </source>
</evidence>
<feature type="domain" description="Peptidase M16 N-terminal" evidence="8">
    <location>
        <begin position="134"/>
        <end position="244"/>
    </location>
</feature>
<evidence type="ECO:0000256" key="6">
    <source>
        <dbReference type="ARBA" id="ARBA00023049"/>
    </source>
</evidence>
<sequence>MEVDVKEQQVVKSLNDRRDYRVLKLDNGLTALLISDTLKKNKRNSQTTPDQQISGTDNEEILNEGDSDGDSEMDGDASETYDDSDHDDGDESDGDDGDESDSDDVGEHGGDAHGDKTKDEEDIRSSKRMSIRRETKLAAGALCVGVGSFSDPEELPGLAHFLEHMVFMGSAKYPDENAFDAFIKKHGGSTNAFTDCQRTVFKFEVRPKYLKESLDRFAQFFVSPLMKKGSMEREIKAVDSEFRMSYQDDNSRKMQLFGSLTTEAGHPFGKFLWGNEESLSTNPQKWGIDINNALQLFWKKMYSSHQMTLAVISNGNNYISYTHAVGSRLSFSPDMSTSLRRNLECRTHMACSQFLTDLENSGLLHCYGKAGRQQENILSDYKKNNIETLVTHRPPCKSAYAQNRTVNENNIINITLLPDTHAADINNNRIGELFTLCVLNAQSLNNKAAQFIDYVVDCKADIVSLTETWFTNTESATRVLCTPNGYNLLDHPRSNRVGGGTGILFKENITVKKLAAGELRSFEYSEWSVVNGSRRLHLIIVYRPPYSDAHPVTTSVFFSEFTNFLESITFVQRPSPNNG</sequence>
<dbReference type="AlphaFoldDB" id="A0A6S7H1G3"/>
<comment type="caution">
    <text evidence="9">The sequence shown here is derived from an EMBL/GenBank/DDBJ whole genome shotgun (WGS) entry which is preliminary data.</text>
</comment>
<evidence type="ECO:0000256" key="1">
    <source>
        <dbReference type="ARBA" id="ARBA00007261"/>
    </source>
</evidence>
<keyword evidence="4" id="KW-0378">Hydrolase</keyword>
<dbReference type="OrthoDB" id="4953at2759"/>
<dbReference type="SUPFAM" id="SSF56219">
    <property type="entry name" value="DNase I-like"/>
    <property type="match status" value="1"/>
</dbReference>
<dbReference type="EMBL" id="CACRXK020002874">
    <property type="protein sequence ID" value="CAB3996462.1"/>
    <property type="molecule type" value="Genomic_DNA"/>
</dbReference>
<dbReference type="InterPro" id="IPR050626">
    <property type="entry name" value="Peptidase_M16"/>
</dbReference>
<dbReference type="PANTHER" id="PTHR43690:SF18">
    <property type="entry name" value="INSULIN-DEGRADING ENZYME-RELATED"/>
    <property type="match status" value="1"/>
</dbReference>
<dbReference type="GO" id="GO:0004222">
    <property type="term" value="F:metalloendopeptidase activity"/>
    <property type="evidence" value="ECO:0007669"/>
    <property type="project" value="InterPro"/>
</dbReference>
<evidence type="ECO:0000256" key="3">
    <source>
        <dbReference type="ARBA" id="ARBA00022723"/>
    </source>
</evidence>
<proteinExistence type="inferred from homology"/>
<feature type="compositionally biased region" description="Acidic residues" evidence="7">
    <location>
        <begin position="57"/>
        <end position="104"/>
    </location>
</feature>
<dbReference type="PROSITE" id="PS00143">
    <property type="entry name" value="INSULINASE"/>
    <property type="match status" value="1"/>
</dbReference>
<evidence type="ECO:0000256" key="7">
    <source>
        <dbReference type="SAM" id="MobiDB-lite"/>
    </source>
</evidence>
<dbReference type="InterPro" id="IPR036691">
    <property type="entry name" value="Endo/exonu/phosph_ase_sf"/>
</dbReference>
<evidence type="ECO:0000313" key="9">
    <source>
        <dbReference type="EMBL" id="CAB3996462.1"/>
    </source>
</evidence>
<dbReference type="GO" id="GO:0046872">
    <property type="term" value="F:metal ion binding"/>
    <property type="evidence" value="ECO:0007669"/>
    <property type="project" value="UniProtKB-KW"/>
</dbReference>
<name>A0A6S7H1G3_PARCT</name>
<dbReference type="Gene3D" id="3.30.830.10">
    <property type="entry name" value="Metalloenzyme, LuxS/M16 peptidase-like"/>
    <property type="match status" value="1"/>
</dbReference>
<protein>
    <submittedName>
        <fullName evidence="9">Nardilysin isoform X2</fullName>
    </submittedName>
</protein>
<dbReference type="SUPFAM" id="SSF63411">
    <property type="entry name" value="LuxS/MPP-like metallohydrolase"/>
    <property type="match status" value="1"/>
</dbReference>
<keyword evidence="5" id="KW-0862">Zinc</keyword>
<feature type="compositionally biased region" description="Basic and acidic residues" evidence="7">
    <location>
        <begin position="105"/>
        <end position="131"/>
    </location>
</feature>
<dbReference type="Proteomes" id="UP001152795">
    <property type="component" value="Unassembled WGS sequence"/>
</dbReference>
<gene>
    <name evidence="9" type="ORF">PACLA_8A057192</name>
</gene>
<dbReference type="Gene3D" id="3.60.10.10">
    <property type="entry name" value="Endonuclease/exonuclease/phosphatase"/>
    <property type="match status" value="1"/>
</dbReference>
<feature type="compositionally biased region" description="Polar residues" evidence="7">
    <location>
        <begin position="44"/>
        <end position="56"/>
    </location>
</feature>
<keyword evidence="10" id="KW-1185">Reference proteome</keyword>
<keyword evidence="3" id="KW-0479">Metal-binding</keyword>
<evidence type="ECO:0000256" key="2">
    <source>
        <dbReference type="ARBA" id="ARBA00022670"/>
    </source>
</evidence>
<reference evidence="9" key="1">
    <citation type="submission" date="2020-04" db="EMBL/GenBank/DDBJ databases">
        <authorList>
            <person name="Alioto T."/>
            <person name="Alioto T."/>
            <person name="Gomez Garrido J."/>
        </authorList>
    </citation>
    <scope>NUCLEOTIDE SEQUENCE</scope>
    <source>
        <strain evidence="9">A484AB</strain>
    </source>
</reference>
<dbReference type="Pfam" id="PF00675">
    <property type="entry name" value="Peptidase_M16"/>
    <property type="match status" value="1"/>
</dbReference>
<keyword evidence="2" id="KW-0645">Protease</keyword>
<dbReference type="InterPro" id="IPR011249">
    <property type="entry name" value="Metalloenz_LuxS/M16"/>
</dbReference>
<evidence type="ECO:0000259" key="8">
    <source>
        <dbReference type="Pfam" id="PF00675"/>
    </source>
</evidence>
<evidence type="ECO:0000256" key="4">
    <source>
        <dbReference type="ARBA" id="ARBA00022801"/>
    </source>
</evidence>
<organism evidence="9 10">
    <name type="scientific">Paramuricea clavata</name>
    <name type="common">Red gorgonian</name>
    <name type="synonym">Violescent sea-whip</name>
    <dbReference type="NCBI Taxonomy" id="317549"/>
    <lineage>
        <taxon>Eukaryota</taxon>
        <taxon>Metazoa</taxon>
        <taxon>Cnidaria</taxon>
        <taxon>Anthozoa</taxon>
        <taxon>Octocorallia</taxon>
        <taxon>Malacalcyonacea</taxon>
        <taxon>Plexauridae</taxon>
        <taxon>Paramuricea</taxon>
    </lineage>
</organism>
<dbReference type="InterPro" id="IPR011765">
    <property type="entry name" value="Pept_M16_N"/>
</dbReference>
<dbReference type="PANTHER" id="PTHR43690">
    <property type="entry name" value="NARDILYSIN"/>
    <property type="match status" value="1"/>
</dbReference>
<keyword evidence="6" id="KW-0482">Metalloprotease</keyword>